<organism evidence="1 2">
    <name type="scientific">Phytophthora cactorum</name>
    <dbReference type="NCBI Taxonomy" id="29920"/>
    <lineage>
        <taxon>Eukaryota</taxon>
        <taxon>Sar</taxon>
        <taxon>Stramenopiles</taxon>
        <taxon>Oomycota</taxon>
        <taxon>Peronosporomycetes</taxon>
        <taxon>Peronosporales</taxon>
        <taxon>Peronosporaceae</taxon>
        <taxon>Phytophthora</taxon>
    </lineage>
</organism>
<proteinExistence type="predicted"/>
<accession>A0A8T1TWJ9</accession>
<evidence type="ECO:0000313" key="2">
    <source>
        <dbReference type="Proteomes" id="UP000688947"/>
    </source>
</evidence>
<protein>
    <submittedName>
        <fullName evidence="1">Uncharacterized protein</fullName>
    </submittedName>
</protein>
<gene>
    <name evidence="1" type="ORF">JG687_00015317</name>
</gene>
<evidence type="ECO:0000313" key="1">
    <source>
        <dbReference type="EMBL" id="KAG6948684.1"/>
    </source>
</evidence>
<dbReference type="AlphaFoldDB" id="A0A8T1TWJ9"/>
<dbReference type="EMBL" id="JAENGZ010001347">
    <property type="protein sequence ID" value="KAG6948684.1"/>
    <property type="molecule type" value="Genomic_DNA"/>
</dbReference>
<name>A0A8T1TWJ9_9STRA</name>
<sequence length="157" mass="17585">MQDLNEKAVVVVEAVARVILAAVRAQRHVRVQRHQPQLPVRPATTMVMKLPVHLQQQHIVLPSGSLGCFPGFIVARQREECVLLSQLADEVHATMCYCLTCLDRSCLYLQTLCGICLLFRSRRLDRGCVCLPFVLVETLYLAEACNFLLGACLLNSH</sequence>
<reference evidence="1" key="1">
    <citation type="submission" date="2021-01" db="EMBL/GenBank/DDBJ databases">
        <title>Phytophthora aleatoria, a newly-described species from Pinus radiata is distinct from Phytophthora cactorum isolates based on comparative genomics.</title>
        <authorList>
            <person name="Mcdougal R."/>
            <person name="Panda P."/>
            <person name="Williams N."/>
            <person name="Studholme D.J."/>
        </authorList>
    </citation>
    <scope>NUCLEOTIDE SEQUENCE</scope>
    <source>
        <strain evidence="1">NZFS 3830</strain>
    </source>
</reference>
<comment type="caution">
    <text evidence="1">The sequence shown here is derived from an EMBL/GenBank/DDBJ whole genome shotgun (WGS) entry which is preliminary data.</text>
</comment>
<dbReference type="Proteomes" id="UP000688947">
    <property type="component" value="Unassembled WGS sequence"/>
</dbReference>